<protein>
    <submittedName>
        <fullName evidence="1">Uncharacterized protein</fullName>
    </submittedName>
</protein>
<evidence type="ECO:0000313" key="2">
    <source>
        <dbReference type="Proteomes" id="UP000194265"/>
    </source>
</evidence>
<dbReference type="Proteomes" id="UP000194265">
    <property type="component" value="Chromosome"/>
</dbReference>
<accession>A0A1X9T2N4</accession>
<organism evidence="1 2">
    <name type="scientific">Campylobacter vicugnae</name>
    <dbReference type="NCBI Taxonomy" id="1660076"/>
    <lineage>
        <taxon>Bacteria</taxon>
        <taxon>Pseudomonadati</taxon>
        <taxon>Campylobacterota</taxon>
        <taxon>Epsilonproteobacteria</taxon>
        <taxon>Campylobacterales</taxon>
        <taxon>Campylobacteraceae</taxon>
        <taxon>Campylobacter</taxon>
    </lineage>
</organism>
<gene>
    <name evidence="1" type="ORF">CVIC8964_1324</name>
</gene>
<proteinExistence type="predicted"/>
<name>A0A1X9T2N4_9BACT</name>
<sequence length="67" mass="7973">MKKIPLFRLAEIMDFWSGANQGDYYPSDIEELLSEVQEYDFTDVKDNLITSLKSFMDYEKKLELQNK</sequence>
<evidence type="ECO:0000313" key="1">
    <source>
        <dbReference type="EMBL" id="ARR02713.1"/>
    </source>
</evidence>
<dbReference type="RefSeq" id="WP_086333958.1">
    <property type="nucleotide sequence ID" value="NZ_CP018791.1"/>
</dbReference>
<dbReference type="STRING" id="1660074.CVIC8964_1324"/>
<reference evidence="1 2" key="1">
    <citation type="journal article" date="2017" name="Genome Biol. Evol.">
        <title>Comparative Genomic Analysis Identifies a Campylobacter Clade Deficient in Selenium Metabolism.</title>
        <authorList>
            <person name="Miller W.G."/>
            <person name="Yee E."/>
            <person name="Lopes B.S."/>
            <person name="Chapman M.H."/>
            <person name="Huynh S."/>
            <person name="Bono J.L."/>
            <person name="Parker C.T."/>
            <person name="Strachan N.J.C."/>
            <person name="Forbes K.J."/>
        </authorList>
    </citation>
    <scope>NUCLEOTIDE SEQUENCE [LARGE SCALE GENOMIC DNA]</scope>
    <source>
        <strain evidence="1 2">RM8964</strain>
    </source>
</reference>
<dbReference type="EMBL" id="CP018791">
    <property type="protein sequence ID" value="ARR02713.1"/>
    <property type="molecule type" value="Genomic_DNA"/>
</dbReference>
<dbReference type="AlphaFoldDB" id="A0A1X9T2N4"/>